<dbReference type="Proteomes" id="UP001216390">
    <property type="component" value="Chromosome"/>
</dbReference>
<feature type="transmembrane region" description="Helical" evidence="1">
    <location>
        <begin position="220"/>
        <end position="240"/>
    </location>
</feature>
<keyword evidence="1" id="KW-0812">Transmembrane</keyword>
<feature type="transmembrane region" description="Helical" evidence="1">
    <location>
        <begin position="24"/>
        <end position="48"/>
    </location>
</feature>
<gene>
    <name evidence="2" type="ORF">PO878_05150</name>
</gene>
<protein>
    <submittedName>
        <fullName evidence="2">DUF6159 family protein</fullName>
    </submittedName>
</protein>
<dbReference type="AlphaFoldDB" id="A0AAF0BX22"/>
<keyword evidence="1" id="KW-1133">Transmembrane helix</keyword>
<sequence length="281" mass="28839">MGRIRRSWEILKESAVVLRADKELVAIPLLGLVVTLVVVAAFGGAAWATLTETVDASGTGYEPSAATYAVGVVGYLAVSIVGTYFTAALVAGAHQRLTGEDPSLGTAFGGASRRLPQVVGWALLAGTVGLVLQAIADRGAIGRLVAGMLDFGFQVLTFLAVPVVVVEGLGPGATLKRSTELFRTTWGENLTAQLGFGLIGFLVMLPGVAVAVLVGLVVPLVGIVLGVLWVAAVALVMSALNGIFRAALYQYATTGSVPSGFSPDAITRAFAPRTGAFGGRR</sequence>
<dbReference type="Pfam" id="PF19656">
    <property type="entry name" value="DUF6159"/>
    <property type="match status" value="1"/>
</dbReference>
<keyword evidence="3" id="KW-1185">Reference proteome</keyword>
<proteinExistence type="predicted"/>
<dbReference type="KEGG" id="ima:PO878_05150"/>
<dbReference type="EMBL" id="CP116942">
    <property type="protein sequence ID" value="WCO68109.1"/>
    <property type="molecule type" value="Genomic_DNA"/>
</dbReference>
<dbReference type="InterPro" id="IPR046157">
    <property type="entry name" value="DUF6159"/>
</dbReference>
<feature type="transmembrane region" description="Helical" evidence="1">
    <location>
        <begin position="118"/>
        <end position="136"/>
    </location>
</feature>
<evidence type="ECO:0000313" key="3">
    <source>
        <dbReference type="Proteomes" id="UP001216390"/>
    </source>
</evidence>
<organism evidence="2 3">
    <name type="scientific">Iamia majanohamensis</name>
    <dbReference type="NCBI Taxonomy" id="467976"/>
    <lineage>
        <taxon>Bacteria</taxon>
        <taxon>Bacillati</taxon>
        <taxon>Actinomycetota</taxon>
        <taxon>Acidimicrobiia</taxon>
        <taxon>Acidimicrobiales</taxon>
        <taxon>Iamiaceae</taxon>
        <taxon>Iamia</taxon>
    </lineage>
</organism>
<feature type="transmembrane region" description="Helical" evidence="1">
    <location>
        <begin position="190"/>
        <end position="214"/>
    </location>
</feature>
<feature type="transmembrane region" description="Helical" evidence="1">
    <location>
        <begin position="151"/>
        <end position="169"/>
    </location>
</feature>
<feature type="transmembrane region" description="Helical" evidence="1">
    <location>
        <begin position="68"/>
        <end position="91"/>
    </location>
</feature>
<accession>A0AAF0BX22</accession>
<keyword evidence="1" id="KW-0472">Membrane</keyword>
<name>A0AAF0BX22_9ACTN</name>
<evidence type="ECO:0000313" key="2">
    <source>
        <dbReference type="EMBL" id="WCO68109.1"/>
    </source>
</evidence>
<reference evidence="2" key="1">
    <citation type="submission" date="2023-01" db="EMBL/GenBank/DDBJ databases">
        <title>The diversity of Class Acidimicrobiia in South China Sea sediment environments and the proposal of Iamia marina sp. nov., a novel species of the genus Iamia.</title>
        <authorList>
            <person name="He Y."/>
            <person name="Tian X."/>
        </authorList>
    </citation>
    <scope>NUCLEOTIDE SEQUENCE</scope>
    <source>
        <strain evidence="2">DSM 19957</strain>
    </source>
</reference>
<evidence type="ECO:0000256" key="1">
    <source>
        <dbReference type="SAM" id="Phobius"/>
    </source>
</evidence>
<dbReference type="RefSeq" id="WP_272737626.1">
    <property type="nucleotide sequence ID" value="NZ_CP116942.1"/>
</dbReference>